<organism evidence="1 2">
    <name type="scientific">Rippkaea orientalis (strain PCC 8801 / RF-1)</name>
    <name type="common">Cyanothece sp. (strain PCC 8801)</name>
    <dbReference type="NCBI Taxonomy" id="41431"/>
    <lineage>
        <taxon>Bacteria</taxon>
        <taxon>Bacillati</taxon>
        <taxon>Cyanobacteriota</taxon>
        <taxon>Cyanophyceae</taxon>
        <taxon>Oscillatoriophycideae</taxon>
        <taxon>Chroococcales</taxon>
        <taxon>Aphanothecaceae</taxon>
        <taxon>Rippkaea</taxon>
        <taxon>Rippkaea orientalis</taxon>
    </lineage>
</organism>
<dbReference type="Proteomes" id="UP000008204">
    <property type="component" value="Chromosome"/>
</dbReference>
<gene>
    <name evidence="1" type="ordered locus">PCC8801_3273</name>
</gene>
<evidence type="ECO:0000313" key="2">
    <source>
        <dbReference type="Proteomes" id="UP000008204"/>
    </source>
</evidence>
<dbReference type="RefSeq" id="WP_012596507.1">
    <property type="nucleotide sequence ID" value="NC_011726.1"/>
</dbReference>
<accession>B7JYE4</accession>
<proteinExistence type="predicted"/>
<dbReference type="KEGG" id="cyp:PCC8801_3273"/>
<dbReference type="EMBL" id="CP001287">
    <property type="protein sequence ID" value="ACK67246.1"/>
    <property type="molecule type" value="Genomic_DNA"/>
</dbReference>
<name>B7JYE4_RIPO1</name>
<keyword evidence="2" id="KW-1185">Reference proteome</keyword>
<reference evidence="2" key="1">
    <citation type="journal article" date="2011" name="MBio">
        <title>Novel metabolic attributes of the genus Cyanothece, comprising a group of unicellular nitrogen-fixing Cyanobacteria.</title>
        <authorList>
            <person name="Bandyopadhyay A."/>
            <person name="Elvitigala T."/>
            <person name="Welsh E."/>
            <person name="Stockel J."/>
            <person name="Liberton M."/>
            <person name="Min H."/>
            <person name="Sherman L.A."/>
            <person name="Pakrasi H.B."/>
        </authorList>
    </citation>
    <scope>NUCLEOTIDE SEQUENCE [LARGE SCALE GENOMIC DNA]</scope>
    <source>
        <strain evidence="2">PCC 8801</strain>
    </source>
</reference>
<dbReference type="HOGENOM" id="CLU_2698454_0_0_3"/>
<dbReference type="STRING" id="41431.PCC8801_3273"/>
<sequence>MSQLVIKDLEFCESEILRNQRIRGSASFFDVKFDFSSLFKIANLSGQAGAGFGVAIALAIGDKIQINIGTGVQ</sequence>
<dbReference type="eggNOG" id="ENOG502ZU5B">
    <property type="taxonomic scope" value="Bacteria"/>
</dbReference>
<dbReference type="OrthoDB" id="582945at2"/>
<dbReference type="AlphaFoldDB" id="B7JYE4"/>
<evidence type="ECO:0000313" key="1">
    <source>
        <dbReference type="EMBL" id="ACK67246.1"/>
    </source>
</evidence>
<protein>
    <submittedName>
        <fullName evidence="1">Uncharacterized protein</fullName>
    </submittedName>
</protein>